<dbReference type="EMBL" id="JAABNT010000016">
    <property type="protein sequence ID" value="NEK24490.1"/>
    <property type="molecule type" value="Genomic_DNA"/>
</dbReference>
<dbReference type="InterPro" id="IPR000182">
    <property type="entry name" value="GNAT_dom"/>
</dbReference>
<comment type="caution">
    <text evidence="2">The sequence shown here is derived from an EMBL/GenBank/DDBJ whole genome shotgun (WGS) entry which is preliminary data.</text>
</comment>
<name>A0A6P0CGI7_9RHOB</name>
<evidence type="ECO:0000259" key="1">
    <source>
        <dbReference type="Pfam" id="PF00583"/>
    </source>
</evidence>
<evidence type="ECO:0000313" key="2">
    <source>
        <dbReference type="EMBL" id="NEK24490.1"/>
    </source>
</evidence>
<dbReference type="AlphaFoldDB" id="A0A6P0CGI7"/>
<organism evidence="2 3">
    <name type="scientific">Sulfitobacter sediminilitoris</name>
    <dbReference type="NCBI Taxonomy" id="2698830"/>
    <lineage>
        <taxon>Bacteria</taxon>
        <taxon>Pseudomonadati</taxon>
        <taxon>Pseudomonadota</taxon>
        <taxon>Alphaproteobacteria</taxon>
        <taxon>Rhodobacterales</taxon>
        <taxon>Roseobacteraceae</taxon>
        <taxon>Sulfitobacter</taxon>
    </lineage>
</organism>
<keyword evidence="2" id="KW-0808">Transferase</keyword>
<dbReference type="InterPro" id="IPR016181">
    <property type="entry name" value="Acyl_CoA_acyltransferase"/>
</dbReference>
<dbReference type="Proteomes" id="UP000468591">
    <property type="component" value="Unassembled WGS sequence"/>
</dbReference>
<dbReference type="GO" id="GO:0016747">
    <property type="term" value="F:acyltransferase activity, transferring groups other than amino-acyl groups"/>
    <property type="evidence" value="ECO:0007669"/>
    <property type="project" value="InterPro"/>
</dbReference>
<sequence length="270" mass="29524">MDDLDPEYFGNSDQQRLQMRADHLWKLLQDIPDYACHGRVVGLANYSEHNLEQQIALARLQGVAPIDGMPREHLARRRAGLESAGLVTDVYDHWEGSLGTFEAADAILANRGLPADLKASAVTAETSVEDLTNLDNLTQNCDVLLPMGSFLRGFERPSVFLYAKDPEGRVVGAAAAVAQFHDEHDKGGMVWWGMLSTDPKRRGEGIALLLGAMVLRDVRKKLGFSECFTGIRAGNLPSEALCSKLALSRTNTVDLLAINPESFGCGQMTK</sequence>
<evidence type="ECO:0000313" key="3">
    <source>
        <dbReference type="Proteomes" id="UP000468591"/>
    </source>
</evidence>
<feature type="domain" description="N-acetyltransferase" evidence="1">
    <location>
        <begin position="155"/>
        <end position="244"/>
    </location>
</feature>
<gene>
    <name evidence="2" type="ORF">GV827_19090</name>
</gene>
<dbReference type="Gene3D" id="3.40.630.30">
    <property type="match status" value="1"/>
</dbReference>
<reference evidence="2 3" key="1">
    <citation type="submission" date="2020-01" db="EMBL/GenBank/DDBJ databases">
        <title>Sulfitobacter sediminilitoris sp. nov., isolated from a tidal flat.</title>
        <authorList>
            <person name="Park S."/>
            <person name="Yoon J.-H."/>
        </authorList>
    </citation>
    <scope>NUCLEOTIDE SEQUENCE [LARGE SCALE GENOMIC DNA]</scope>
    <source>
        <strain evidence="2 3">JBTF-M27</strain>
    </source>
</reference>
<keyword evidence="3" id="KW-1185">Reference proteome</keyword>
<proteinExistence type="predicted"/>
<protein>
    <submittedName>
        <fullName evidence="2">GNAT family N-acetyltransferase</fullName>
    </submittedName>
</protein>
<dbReference type="RefSeq" id="WP_164355418.1">
    <property type="nucleotide sequence ID" value="NZ_JAABNT010000016.1"/>
</dbReference>
<dbReference type="Pfam" id="PF00583">
    <property type="entry name" value="Acetyltransf_1"/>
    <property type="match status" value="1"/>
</dbReference>
<dbReference type="SUPFAM" id="SSF55729">
    <property type="entry name" value="Acyl-CoA N-acyltransferases (Nat)"/>
    <property type="match status" value="1"/>
</dbReference>
<accession>A0A6P0CGI7</accession>